<keyword evidence="3" id="KW-1185">Reference proteome</keyword>
<dbReference type="RefSeq" id="WP_344746598.1">
    <property type="nucleotide sequence ID" value="NZ_BAAAWW010000099.1"/>
</dbReference>
<name>A0ABV5TCS7_9ACTN</name>
<feature type="region of interest" description="Disordered" evidence="1">
    <location>
        <begin position="1"/>
        <end position="43"/>
    </location>
</feature>
<accession>A0ABV5TCS7</accession>
<evidence type="ECO:0000313" key="3">
    <source>
        <dbReference type="Proteomes" id="UP001589610"/>
    </source>
</evidence>
<feature type="compositionally biased region" description="Low complexity" evidence="1">
    <location>
        <begin position="65"/>
        <end position="84"/>
    </location>
</feature>
<sequence>MSVSNGSRPAVPNDGRRPGRACSALRPSVPAMPIVPVEPRRPKPYRYSCRAFGVVSTSPLPPLSPVRSRSGPAAAGRAAGSLARQTDTSRRSGPGTPETSGSPDRIACRTGSSSEGPGTYSLTMYGRPSATPVAMTLAVQNAATLAATSASRRKRRRITGSAAGRACSTLIATSAPPGDSPR</sequence>
<proteinExistence type="predicted"/>
<comment type="caution">
    <text evidence="2">The sequence shown here is derived from an EMBL/GenBank/DDBJ whole genome shotgun (WGS) entry which is preliminary data.</text>
</comment>
<evidence type="ECO:0000313" key="2">
    <source>
        <dbReference type="EMBL" id="MFB9675528.1"/>
    </source>
</evidence>
<gene>
    <name evidence="2" type="ORF">ACFFRH_08535</name>
</gene>
<dbReference type="EMBL" id="JBHMBS010000003">
    <property type="protein sequence ID" value="MFB9675528.1"/>
    <property type="molecule type" value="Genomic_DNA"/>
</dbReference>
<protein>
    <submittedName>
        <fullName evidence="2">Uncharacterized protein</fullName>
    </submittedName>
</protein>
<organism evidence="2 3">
    <name type="scientific">Streptosporangium vulgare</name>
    <dbReference type="NCBI Taxonomy" id="46190"/>
    <lineage>
        <taxon>Bacteria</taxon>
        <taxon>Bacillati</taxon>
        <taxon>Actinomycetota</taxon>
        <taxon>Actinomycetes</taxon>
        <taxon>Streptosporangiales</taxon>
        <taxon>Streptosporangiaceae</taxon>
        <taxon>Streptosporangium</taxon>
    </lineage>
</organism>
<reference evidence="2 3" key="1">
    <citation type="submission" date="2024-09" db="EMBL/GenBank/DDBJ databases">
        <authorList>
            <person name="Sun Q."/>
            <person name="Mori K."/>
        </authorList>
    </citation>
    <scope>NUCLEOTIDE SEQUENCE [LARGE SCALE GENOMIC DNA]</scope>
    <source>
        <strain evidence="2 3">JCM 3028</strain>
    </source>
</reference>
<feature type="region of interest" description="Disordered" evidence="1">
    <location>
        <begin position="146"/>
        <end position="182"/>
    </location>
</feature>
<feature type="region of interest" description="Disordered" evidence="1">
    <location>
        <begin position="55"/>
        <end position="124"/>
    </location>
</feature>
<dbReference type="Proteomes" id="UP001589610">
    <property type="component" value="Unassembled WGS sequence"/>
</dbReference>
<feature type="compositionally biased region" description="Polar residues" evidence="1">
    <location>
        <begin position="110"/>
        <end position="122"/>
    </location>
</feature>
<evidence type="ECO:0000256" key="1">
    <source>
        <dbReference type="SAM" id="MobiDB-lite"/>
    </source>
</evidence>